<dbReference type="OrthoDB" id="9008668at2"/>
<evidence type="ECO:0000313" key="3">
    <source>
        <dbReference type="EMBL" id="RAS37758.1"/>
    </source>
</evidence>
<dbReference type="RefSeq" id="WP_111929405.1">
    <property type="nucleotide sequence ID" value="NZ_CADFFP010000001.1"/>
</dbReference>
<dbReference type="InterPro" id="IPR027843">
    <property type="entry name" value="DUF4440"/>
</dbReference>
<dbReference type="SUPFAM" id="SSF54427">
    <property type="entry name" value="NTF2-like"/>
    <property type="match status" value="1"/>
</dbReference>
<dbReference type="EMBL" id="QLTK01000002">
    <property type="protein sequence ID" value="RAS37758.1"/>
    <property type="molecule type" value="Genomic_DNA"/>
</dbReference>
<comment type="caution">
    <text evidence="3">The sequence shown here is derived from an EMBL/GenBank/DDBJ whole genome shotgun (WGS) entry which is preliminary data.</text>
</comment>
<feature type="signal peptide" evidence="1">
    <location>
        <begin position="1"/>
        <end position="18"/>
    </location>
</feature>
<sequence>MKRLAFLAILGLSTCVLATGLHTEVQVESTLTSLEQTWVNAAIQGDRATLDELLDNSFIETMPNGARRSKADVLFAPALPPGAAQSLGDLKVRVLGNVAMVSGVSHYTPASGLKTIDYAFTDLYVRRGGTWRVASSHTTLGSVHNV</sequence>
<evidence type="ECO:0000259" key="2">
    <source>
        <dbReference type="Pfam" id="PF14534"/>
    </source>
</evidence>
<evidence type="ECO:0000256" key="1">
    <source>
        <dbReference type="SAM" id="SignalP"/>
    </source>
</evidence>
<proteinExistence type="predicted"/>
<name>A0A329CTU6_9BURK</name>
<dbReference type="Gene3D" id="3.10.450.50">
    <property type="match status" value="1"/>
</dbReference>
<reference evidence="3 4" key="1">
    <citation type="submission" date="2018-06" db="EMBL/GenBank/DDBJ databases">
        <title>Genomic Encyclopedia of Type Strains, Phase III (KMG-III): the genomes of soil and plant-associated and newly described type strains.</title>
        <authorList>
            <person name="Whitman W."/>
        </authorList>
    </citation>
    <scope>NUCLEOTIDE SEQUENCE [LARGE SCALE GENOMIC DNA]</scope>
    <source>
        <strain evidence="3 4">LMG 23644</strain>
    </source>
</reference>
<feature type="chain" id="PRO_5016268091" description="DUF4440 domain-containing protein" evidence="1">
    <location>
        <begin position="19"/>
        <end position="146"/>
    </location>
</feature>
<organism evidence="3 4">
    <name type="scientific">Paraburkholderia bryophila</name>
    <dbReference type="NCBI Taxonomy" id="420952"/>
    <lineage>
        <taxon>Bacteria</taxon>
        <taxon>Pseudomonadati</taxon>
        <taxon>Pseudomonadota</taxon>
        <taxon>Betaproteobacteria</taxon>
        <taxon>Burkholderiales</taxon>
        <taxon>Burkholderiaceae</taxon>
        <taxon>Paraburkholderia</taxon>
    </lineage>
</organism>
<evidence type="ECO:0000313" key="4">
    <source>
        <dbReference type="Proteomes" id="UP000248918"/>
    </source>
</evidence>
<dbReference type="Proteomes" id="UP000248918">
    <property type="component" value="Unassembled WGS sequence"/>
</dbReference>
<protein>
    <recommendedName>
        <fullName evidence="2">DUF4440 domain-containing protein</fullName>
    </recommendedName>
</protein>
<keyword evidence="1" id="KW-0732">Signal</keyword>
<dbReference type="AlphaFoldDB" id="A0A329CTU6"/>
<feature type="domain" description="DUF4440" evidence="2">
    <location>
        <begin position="32"/>
        <end position="133"/>
    </location>
</feature>
<gene>
    <name evidence="3" type="ORF">BX591_10238</name>
</gene>
<accession>A0A329CTU6</accession>
<dbReference type="Pfam" id="PF14534">
    <property type="entry name" value="DUF4440"/>
    <property type="match status" value="1"/>
</dbReference>
<dbReference type="InterPro" id="IPR032710">
    <property type="entry name" value="NTF2-like_dom_sf"/>
</dbReference>